<keyword evidence="1" id="KW-0808">Transferase</keyword>
<organism evidence="1 2">
    <name type="scientific">Naganishia cerealis</name>
    <dbReference type="NCBI Taxonomy" id="610337"/>
    <lineage>
        <taxon>Eukaryota</taxon>
        <taxon>Fungi</taxon>
        <taxon>Dikarya</taxon>
        <taxon>Basidiomycota</taxon>
        <taxon>Agaricomycotina</taxon>
        <taxon>Tremellomycetes</taxon>
        <taxon>Filobasidiales</taxon>
        <taxon>Filobasidiaceae</taxon>
        <taxon>Naganishia</taxon>
    </lineage>
</organism>
<protein>
    <submittedName>
        <fullName evidence="1">Dolichyl-phosphate-mannose--protein mannosyltransferase 1</fullName>
    </submittedName>
</protein>
<gene>
    <name evidence="1" type="primary">PMT1</name>
    <name evidence="1" type="ORF">QFC19_003238</name>
</gene>
<evidence type="ECO:0000313" key="2">
    <source>
        <dbReference type="Proteomes" id="UP001241377"/>
    </source>
</evidence>
<sequence length="846" mass="95002">MSKKGQAKPVPQSDGICAELDVDPVPELKFAKGYSREFLVTAPSPIATKAKKLSSKEILALGALLLITTFVRCKDLALPNSVVFDEVHFGGFSRKYVLGLYFMDVHPPLAKMLLAAVSSMAGYDGEFLFKTIGDTFEGNTPYYYMRLFPAILGVFTVLLCYLTLRHSGCRPLVCLATASVLAIENANVTISRYILLDSPLMFFIAASIYALKKFETQLPFSIGWFKSLIACGIALGLAVSSKWVGLFTIAWVGISCVFQLWFVIGDLTVSAKKVFWHITLRGAILLGVPAVLYYTFFVVHFQVLTNDGDGSAFMSSAFRSTLNGNTIPRDIPAPVGLGSIVSIRHLNTQGGYLHSHAHFYPTGSKQQQITLYPHLDSNNDWIIEPYNDTIPDHFVPLTNGMKIRLKHANTGRRLHSHDEKAPVSERDWQKEASCYGYEGFGGDANDDFTVEIVPHKSAPGKAQEDVRAIETVFRLRHAMTGQYLFSSEVKLPEWGFEQQEVTTASQGARPLTHWYIETNINPRLVDPEIINYPVLSYWDKFVESHKVMWKINQGLTEVHAWQSNPSLWPLLLRGINYWVKDNKQVYLLGNAVTWWVSTLALVVFGVHAVVSLVRWQVGARVATNKNVFNYNSQVFLYSIGWFLHYFPFFIMGRQLFLHHYLPAYYFAILALGHFLDIFVNYIIAFNKTTRKIGYLVVAIFVSISVLFYVHYSSLIYGSPWTRAACESSKALSSWDYECYRFHDSLADYSSAAEKSLASLNVAKPMDNLEVKEAKETVHIIKSRAQSEAHESETSKKNEPVQAEQEEGVAPPQAVDIDETKKEDDAQAAPQVAEVDQIVESEPVQNN</sequence>
<dbReference type="Proteomes" id="UP001241377">
    <property type="component" value="Unassembled WGS sequence"/>
</dbReference>
<name>A0ACC2W476_9TREE</name>
<keyword evidence="2" id="KW-1185">Reference proteome</keyword>
<dbReference type="EMBL" id="JASBWR010000030">
    <property type="protein sequence ID" value="KAJ9106508.1"/>
    <property type="molecule type" value="Genomic_DNA"/>
</dbReference>
<reference evidence="1" key="1">
    <citation type="submission" date="2023-04" db="EMBL/GenBank/DDBJ databases">
        <title>Draft Genome sequencing of Naganishia species isolated from polar environments using Oxford Nanopore Technology.</title>
        <authorList>
            <person name="Leo P."/>
            <person name="Venkateswaran K."/>
        </authorList>
    </citation>
    <scope>NUCLEOTIDE SEQUENCE</scope>
    <source>
        <strain evidence="1">MNA-CCFEE 5261</strain>
    </source>
</reference>
<proteinExistence type="predicted"/>
<keyword evidence="1" id="KW-0328">Glycosyltransferase</keyword>
<evidence type="ECO:0000313" key="1">
    <source>
        <dbReference type="EMBL" id="KAJ9106508.1"/>
    </source>
</evidence>
<accession>A0ACC2W476</accession>
<comment type="caution">
    <text evidence="1">The sequence shown here is derived from an EMBL/GenBank/DDBJ whole genome shotgun (WGS) entry which is preliminary data.</text>
</comment>